<protein>
    <submittedName>
        <fullName evidence="2">Uncharacterized protein</fullName>
    </submittedName>
</protein>
<dbReference type="EMBL" id="CABFNB010000130">
    <property type="protein sequence ID" value="VTZ64527.1"/>
    <property type="molecule type" value="Genomic_DNA"/>
</dbReference>
<organism evidence="2">
    <name type="scientific">Sinorhizobium medicae</name>
    <dbReference type="NCBI Taxonomy" id="110321"/>
    <lineage>
        <taxon>Bacteria</taxon>
        <taxon>Pseudomonadati</taxon>
        <taxon>Pseudomonadota</taxon>
        <taxon>Alphaproteobacteria</taxon>
        <taxon>Hyphomicrobiales</taxon>
        <taxon>Rhizobiaceae</taxon>
        <taxon>Sinorhizobium/Ensifer group</taxon>
        <taxon>Sinorhizobium</taxon>
    </lineage>
</organism>
<name>A0A508X4T2_9HYPH</name>
<proteinExistence type="predicted"/>
<dbReference type="Proteomes" id="UP001190825">
    <property type="component" value="Unassembled WGS sequence"/>
</dbReference>
<keyword evidence="3" id="KW-1185">Reference proteome</keyword>
<dbReference type="GeneID" id="61613676"/>
<dbReference type="OMA" id="IVKIRHW"/>
<dbReference type="EMBL" id="NBUC01000089">
    <property type="protein sequence ID" value="PLU01726.1"/>
    <property type="molecule type" value="Genomic_DNA"/>
</dbReference>
<evidence type="ECO:0000313" key="2">
    <source>
        <dbReference type="EMBL" id="VTZ64527.1"/>
    </source>
</evidence>
<reference evidence="1" key="1">
    <citation type="submission" date="2017-04" db="EMBL/GenBank/DDBJ databases">
        <authorList>
            <person name="Porter S."/>
            <person name="Friesen M.L."/>
            <person name="Faber-Hammond J."/>
        </authorList>
    </citation>
    <scope>NUCLEOTIDE SEQUENCE</scope>
    <source>
        <strain evidence="1">Str16</strain>
    </source>
</reference>
<dbReference type="AlphaFoldDB" id="A0A508X4T2"/>
<dbReference type="RefSeq" id="WP_012061815.1">
    <property type="nucleotide sequence ID" value="NZ_ATYC01000008.1"/>
</dbReference>
<accession>A0A508X4T2</accession>
<sequence length="70" mass="8288">MERTNARKLATEYLRLGGHRRVVIDDNQTSVRNWENEPAEADAFWRRNIETLPPEMQREVELLLPTINRA</sequence>
<evidence type="ECO:0000313" key="1">
    <source>
        <dbReference type="EMBL" id="PLU01726.1"/>
    </source>
</evidence>
<dbReference type="Proteomes" id="UP000507954">
    <property type="component" value="Unassembled WGS sequence"/>
</dbReference>
<reference evidence="2" key="3">
    <citation type="submission" date="2019-06" db="EMBL/GenBank/DDBJ databases">
        <authorList>
            <person name="Le Quere A."/>
            <person name="Colella S."/>
        </authorList>
    </citation>
    <scope>NUCLEOTIDE SEQUENCE</scope>
    <source>
        <strain evidence="2">EmedicaeMD41</strain>
    </source>
</reference>
<evidence type="ECO:0000313" key="3">
    <source>
        <dbReference type="Proteomes" id="UP001190825"/>
    </source>
</evidence>
<reference evidence="1 3" key="2">
    <citation type="journal article" date="2018" name="FEMS Microbiol. Ecol.">
        <title>Co-invading symbiotic mutualists of Medicago polymorpha retain high ancestral diversity and contain diverse accessory genomes.</title>
        <authorList>
            <person name="Porter S.S."/>
            <person name="Faber-Hammond J.J."/>
            <person name="Friesen M.L."/>
        </authorList>
    </citation>
    <scope>NUCLEOTIDE SEQUENCE [LARGE SCALE GENOMIC DNA]</scope>
    <source>
        <strain evidence="1 3">Str16</strain>
    </source>
</reference>
<gene>
    <name evidence="1" type="ORF">BMJ33_17730</name>
    <name evidence="2" type="ORF">EMEDMD4_610018</name>
</gene>